<organism evidence="1 2">
    <name type="scientific">Hypoxylon rubiginosum</name>
    <dbReference type="NCBI Taxonomy" id="110542"/>
    <lineage>
        <taxon>Eukaryota</taxon>
        <taxon>Fungi</taxon>
        <taxon>Dikarya</taxon>
        <taxon>Ascomycota</taxon>
        <taxon>Pezizomycotina</taxon>
        <taxon>Sordariomycetes</taxon>
        <taxon>Xylariomycetidae</taxon>
        <taxon>Xylariales</taxon>
        <taxon>Hypoxylaceae</taxon>
        <taxon>Hypoxylon</taxon>
    </lineage>
</organism>
<evidence type="ECO:0000313" key="2">
    <source>
        <dbReference type="Proteomes" id="UP001497680"/>
    </source>
</evidence>
<dbReference type="Proteomes" id="UP001497680">
    <property type="component" value="Unassembled WGS sequence"/>
</dbReference>
<name>A0ACC0CRJ9_9PEZI</name>
<dbReference type="EMBL" id="MU394359">
    <property type="protein sequence ID" value="KAI6083009.1"/>
    <property type="molecule type" value="Genomic_DNA"/>
</dbReference>
<comment type="caution">
    <text evidence="1">The sequence shown here is derived from an EMBL/GenBank/DDBJ whole genome shotgun (WGS) entry which is preliminary data.</text>
</comment>
<keyword evidence="2" id="KW-1185">Reference proteome</keyword>
<proteinExistence type="predicted"/>
<reference evidence="1 2" key="1">
    <citation type="journal article" date="2022" name="New Phytol.">
        <title>Ecological generalism drives hyperdiversity of secondary metabolite gene clusters in xylarialean endophytes.</title>
        <authorList>
            <person name="Franco M.E.E."/>
            <person name="Wisecaver J.H."/>
            <person name="Arnold A.E."/>
            <person name="Ju Y.M."/>
            <person name="Slot J.C."/>
            <person name="Ahrendt S."/>
            <person name="Moore L.P."/>
            <person name="Eastman K.E."/>
            <person name="Scott K."/>
            <person name="Konkel Z."/>
            <person name="Mondo S.J."/>
            <person name="Kuo A."/>
            <person name="Hayes R.D."/>
            <person name="Haridas S."/>
            <person name="Andreopoulos B."/>
            <person name="Riley R."/>
            <person name="LaButti K."/>
            <person name="Pangilinan J."/>
            <person name="Lipzen A."/>
            <person name="Amirebrahimi M."/>
            <person name="Yan J."/>
            <person name="Adam C."/>
            <person name="Keymanesh K."/>
            <person name="Ng V."/>
            <person name="Louie K."/>
            <person name="Northen T."/>
            <person name="Drula E."/>
            <person name="Henrissat B."/>
            <person name="Hsieh H.M."/>
            <person name="Youens-Clark K."/>
            <person name="Lutzoni F."/>
            <person name="Miadlikowska J."/>
            <person name="Eastwood D.C."/>
            <person name="Hamelin R.C."/>
            <person name="Grigoriev I.V."/>
            <person name="U'Ren J.M."/>
        </authorList>
    </citation>
    <scope>NUCLEOTIDE SEQUENCE [LARGE SCALE GENOMIC DNA]</scope>
    <source>
        <strain evidence="1 2">ER1909</strain>
    </source>
</reference>
<protein>
    <submittedName>
        <fullName evidence="1">Uncharacterized protein</fullName>
    </submittedName>
</protein>
<sequence>MPSTSIAPKLSSKGFVALAISVLSVVSNVEAWKLEFWTNQADCNYKIGKFNQPTAADTMRSGLDHESNNCMTMSYDPDTDGIKAMRVTGWTGDCAIALWSDKSGSLPCQAEYPYGIDSDSQPPDHVFTTESPEAFMAQDADSNDYACITPLNEYIKSGSGFLGYIAYSCGGNGTLLLEEYKKHYDGDQVESLLHSLTATATSTKSRSLTATGTGTGTAVYRSSLVRLSSSVATGFGSPNMSIPTGSATLPKRTPPVPRYYN</sequence>
<gene>
    <name evidence="1" type="ORF">F4821DRAFT_281335</name>
</gene>
<evidence type="ECO:0000313" key="1">
    <source>
        <dbReference type="EMBL" id="KAI6083009.1"/>
    </source>
</evidence>
<accession>A0ACC0CRJ9</accession>